<reference evidence="2" key="2">
    <citation type="submission" date="2020-10" db="UniProtKB">
        <authorList>
            <consortium name="WormBaseParasite"/>
        </authorList>
    </citation>
    <scope>IDENTIFICATION</scope>
</reference>
<protein>
    <submittedName>
        <fullName evidence="2">Transposase</fullName>
    </submittedName>
</protein>
<evidence type="ECO:0000313" key="1">
    <source>
        <dbReference type="Proteomes" id="UP000492821"/>
    </source>
</evidence>
<reference evidence="1" key="1">
    <citation type="journal article" date="2013" name="Genetics">
        <title>The draft genome and transcriptome of Panagrellus redivivus are shaped by the harsh demands of a free-living lifestyle.</title>
        <authorList>
            <person name="Srinivasan J."/>
            <person name="Dillman A.R."/>
            <person name="Macchietto M.G."/>
            <person name="Heikkinen L."/>
            <person name="Lakso M."/>
            <person name="Fracchia K.M."/>
            <person name="Antoshechkin I."/>
            <person name="Mortazavi A."/>
            <person name="Wong G."/>
            <person name="Sternberg P.W."/>
        </authorList>
    </citation>
    <scope>NUCLEOTIDE SEQUENCE [LARGE SCALE GENOMIC DNA]</scope>
    <source>
        <strain evidence="1">MT8872</strain>
    </source>
</reference>
<sequence>MNHENATPWAVSIGCGRYNAHLGRGNYTLLASVLLHGFNLPREHGKRVSGVMRTCKRKFSPSVQVC</sequence>
<dbReference type="WBParaSite" id="Pan_g16875.t1">
    <property type="protein sequence ID" value="Pan_g16875.t1"/>
    <property type="gene ID" value="Pan_g16875"/>
</dbReference>
<dbReference type="Proteomes" id="UP000492821">
    <property type="component" value="Unassembled WGS sequence"/>
</dbReference>
<dbReference type="AlphaFoldDB" id="A0A7E4ZTP7"/>
<accession>A0A7E4ZTP7</accession>
<proteinExistence type="predicted"/>
<evidence type="ECO:0000313" key="2">
    <source>
        <dbReference type="WBParaSite" id="Pan_g16875.t1"/>
    </source>
</evidence>
<organism evidence="1 2">
    <name type="scientific">Panagrellus redivivus</name>
    <name type="common">Microworm</name>
    <dbReference type="NCBI Taxonomy" id="6233"/>
    <lineage>
        <taxon>Eukaryota</taxon>
        <taxon>Metazoa</taxon>
        <taxon>Ecdysozoa</taxon>
        <taxon>Nematoda</taxon>
        <taxon>Chromadorea</taxon>
        <taxon>Rhabditida</taxon>
        <taxon>Tylenchina</taxon>
        <taxon>Panagrolaimomorpha</taxon>
        <taxon>Panagrolaimoidea</taxon>
        <taxon>Panagrolaimidae</taxon>
        <taxon>Panagrellus</taxon>
    </lineage>
</organism>
<keyword evidence="1" id="KW-1185">Reference proteome</keyword>
<name>A0A7E4ZTP7_PANRE</name>